<organism evidence="2 3">
    <name type="scientific">Parthenolecanium corni</name>
    <dbReference type="NCBI Taxonomy" id="536013"/>
    <lineage>
        <taxon>Eukaryota</taxon>
        <taxon>Metazoa</taxon>
        <taxon>Ecdysozoa</taxon>
        <taxon>Arthropoda</taxon>
        <taxon>Hexapoda</taxon>
        <taxon>Insecta</taxon>
        <taxon>Pterygota</taxon>
        <taxon>Neoptera</taxon>
        <taxon>Paraneoptera</taxon>
        <taxon>Hemiptera</taxon>
        <taxon>Sternorrhyncha</taxon>
        <taxon>Coccoidea</taxon>
        <taxon>Coccidae</taxon>
        <taxon>Parthenolecanium</taxon>
    </lineage>
</organism>
<feature type="region of interest" description="Disordered" evidence="1">
    <location>
        <begin position="1"/>
        <end position="121"/>
    </location>
</feature>
<keyword evidence="3" id="KW-1185">Reference proteome</keyword>
<dbReference type="Proteomes" id="UP001367676">
    <property type="component" value="Unassembled WGS sequence"/>
</dbReference>
<feature type="compositionally biased region" description="Polar residues" evidence="1">
    <location>
        <begin position="232"/>
        <end position="252"/>
    </location>
</feature>
<feature type="compositionally biased region" description="Basic and acidic residues" evidence="1">
    <location>
        <begin position="1"/>
        <end position="19"/>
    </location>
</feature>
<gene>
    <name evidence="2" type="ORF">V9T40_013382</name>
</gene>
<dbReference type="AlphaFoldDB" id="A0AAN9Y6V4"/>
<evidence type="ECO:0000313" key="3">
    <source>
        <dbReference type="Proteomes" id="UP001367676"/>
    </source>
</evidence>
<sequence length="274" mass="30879">MNNDVTDKRSKNRANREQSENGGESEEESEVDTHLLLRRINEQLSQQREEGNGTTELKFDDLRRLYELNNNNSSSNNNNNSSNNNGNSNSSNNNGHIPEAHRPPSGSTSLTSNSPFSAFTQQFPSDRDRLMQFHINNYLSNPSYQQQFGSASAIPNLSGLTSSLMQPGTSFQSLPGSRIPSPHSQSFQRKQNSSPQPFGRSSPSFQSPPPAHTKRSASVSSRHSREEESSSPVHQTTWSFEEQFKQELTNTSRRVKQTETKARRVQRGYGRERF</sequence>
<comment type="caution">
    <text evidence="2">The sequence shown here is derived from an EMBL/GenBank/DDBJ whole genome shotgun (WGS) entry which is preliminary data.</text>
</comment>
<feature type="compositionally biased region" description="Polar residues" evidence="1">
    <location>
        <begin position="105"/>
        <end position="121"/>
    </location>
</feature>
<accession>A0AAN9Y6V4</accession>
<protein>
    <submittedName>
        <fullName evidence="2">Uncharacterized protein</fullName>
    </submittedName>
</protein>
<proteinExistence type="predicted"/>
<evidence type="ECO:0000256" key="1">
    <source>
        <dbReference type="SAM" id="MobiDB-lite"/>
    </source>
</evidence>
<feature type="compositionally biased region" description="Polar residues" evidence="1">
    <location>
        <begin position="165"/>
        <end position="175"/>
    </location>
</feature>
<feature type="compositionally biased region" description="Basic and acidic residues" evidence="1">
    <location>
        <begin position="31"/>
        <end position="66"/>
    </location>
</feature>
<evidence type="ECO:0000313" key="2">
    <source>
        <dbReference type="EMBL" id="KAK7595557.1"/>
    </source>
</evidence>
<feature type="compositionally biased region" description="Low complexity" evidence="1">
    <location>
        <begin position="69"/>
        <end position="95"/>
    </location>
</feature>
<feature type="region of interest" description="Disordered" evidence="1">
    <location>
        <begin position="165"/>
        <end position="274"/>
    </location>
</feature>
<reference evidence="2 3" key="1">
    <citation type="submission" date="2024-03" db="EMBL/GenBank/DDBJ databases">
        <title>Adaptation during the transition from Ophiocordyceps entomopathogen to insect associate is accompanied by gene loss and intensified selection.</title>
        <authorList>
            <person name="Ward C.M."/>
            <person name="Onetto C.A."/>
            <person name="Borneman A.R."/>
        </authorList>
    </citation>
    <scope>NUCLEOTIDE SEQUENCE [LARGE SCALE GENOMIC DNA]</scope>
    <source>
        <strain evidence="2">AWRI1</strain>
        <tissue evidence="2">Single Adult Female</tissue>
    </source>
</reference>
<dbReference type="EMBL" id="JBBCAQ010000018">
    <property type="protein sequence ID" value="KAK7595557.1"/>
    <property type="molecule type" value="Genomic_DNA"/>
</dbReference>
<name>A0AAN9Y6V4_9HEMI</name>
<feature type="compositionally biased region" description="Polar residues" evidence="1">
    <location>
        <begin position="182"/>
        <end position="205"/>
    </location>
</feature>